<dbReference type="PANTHER" id="PTHR43540:SF1">
    <property type="entry name" value="ISOCHORISMATASE HYDROLASE"/>
    <property type="match status" value="1"/>
</dbReference>
<sequence length="180" mass="19810">MSAADSAALLVVDVQKGFDDAGYWGPRNNPEAEANIGRLLEHWRASQGPVVFIRHDSTEERSPLRPGQDGNDFKDVITGEPDVLITKHTNSCFYGEPDLHGWLQERNVSQLFICGITTNHCCETTARMGGNLGYDVRFVLDATHTFDRGDLNADQLSHATATNLHGEFATVMTTHEAILA</sequence>
<gene>
    <name evidence="3" type="ORF">C8N24_4654</name>
</gene>
<dbReference type="OrthoDB" id="9794942at2"/>
<keyword evidence="1" id="KW-0378">Hydrolase</keyword>
<dbReference type="Pfam" id="PF00857">
    <property type="entry name" value="Isochorismatase"/>
    <property type="match status" value="1"/>
</dbReference>
<dbReference type="AlphaFoldDB" id="A0A660L502"/>
<accession>A0A660L502</accession>
<dbReference type="RefSeq" id="WP_121254540.1">
    <property type="nucleotide sequence ID" value="NZ_RBIL01000002.1"/>
</dbReference>
<dbReference type="EMBL" id="RBIL01000002">
    <property type="protein sequence ID" value="RKQ86640.1"/>
    <property type="molecule type" value="Genomic_DNA"/>
</dbReference>
<keyword evidence="4" id="KW-1185">Reference proteome</keyword>
<evidence type="ECO:0000313" key="3">
    <source>
        <dbReference type="EMBL" id="RKQ86640.1"/>
    </source>
</evidence>
<comment type="caution">
    <text evidence="3">The sequence shown here is derived from an EMBL/GenBank/DDBJ whole genome shotgun (WGS) entry which is preliminary data.</text>
</comment>
<dbReference type="PANTHER" id="PTHR43540">
    <property type="entry name" value="PEROXYUREIDOACRYLATE/UREIDOACRYLATE AMIDOHYDROLASE-RELATED"/>
    <property type="match status" value="1"/>
</dbReference>
<dbReference type="Proteomes" id="UP000278962">
    <property type="component" value="Unassembled WGS sequence"/>
</dbReference>
<feature type="domain" description="Isochorismatase-like" evidence="2">
    <location>
        <begin position="7"/>
        <end position="175"/>
    </location>
</feature>
<dbReference type="InterPro" id="IPR000868">
    <property type="entry name" value="Isochorismatase-like_dom"/>
</dbReference>
<name>A0A660L502_9ACTN</name>
<organism evidence="3 4">
    <name type="scientific">Solirubrobacter pauli</name>
    <dbReference type="NCBI Taxonomy" id="166793"/>
    <lineage>
        <taxon>Bacteria</taxon>
        <taxon>Bacillati</taxon>
        <taxon>Actinomycetota</taxon>
        <taxon>Thermoleophilia</taxon>
        <taxon>Solirubrobacterales</taxon>
        <taxon>Solirubrobacteraceae</taxon>
        <taxon>Solirubrobacter</taxon>
    </lineage>
</organism>
<protein>
    <submittedName>
        <fullName evidence="3">Nicotinamidase-related amidase</fullName>
    </submittedName>
</protein>
<dbReference type="CDD" id="cd01014">
    <property type="entry name" value="nicotinamidase_related"/>
    <property type="match status" value="1"/>
</dbReference>
<dbReference type="InterPro" id="IPR036380">
    <property type="entry name" value="Isochorismatase-like_sf"/>
</dbReference>
<dbReference type="SUPFAM" id="SSF52499">
    <property type="entry name" value="Isochorismatase-like hydrolases"/>
    <property type="match status" value="1"/>
</dbReference>
<dbReference type="GO" id="GO:0016787">
    <property type="term" value="F:hydrolase activity"/>
    <property type="evidence" value="ECO:0007669"/>
    <property type="project" value="UniProtKB-KW"/>
</dbReference>
<evidence type="ECO:0000259" key="2">
    <source>
        <dbReference type="Pfam" id="PF00857"/>
    </source>
</evidence>
<evidence type="ECO:0000256" key="1">
    <source>
        <dbReference type="ARBA" id="ARBA00022801"/>
    </source>
</evidence>
<proteinExistence type="predicted"/>
<evidence type="ECO:0000313" key="4">
    <source>
        <dbReference type="Proteomes" id="UP000278962"/>
    </source>
</evidence>
<dbReference type="Gene3D" id="3.40.50.850">
    <property type="entry name" value="Isochorismatase-like"/>
    <property type="match status" value="1"/>
</dbReference>
<reference evidence="3 4" key="1">
    <citation type="submission" date="2018-10" db="EMBL/GenBank/DDBJ databases">
        <title>Genomic Encyclopedia of Archaeal and Bacterial Type Strains, Phase II (KMG-II): from individual species to whole genera.</title>
        <authorList>
            <person name="Goeker M."/>
        </authorList>
    </citation>
    <scope>NUCLEOTIDE SEQUENCE [LARGE SCALE GENOMIC DNA]</scope>
    <source>
        <strain evidence="3 4">DSM 14954</strain>
    </source>
</reference>
<dbReference type="InterPro" id="IPR050272">
    <property type="entry name" value="Isochorismatase-like_hydrls"/>
</dbReference>